<dbReference type="AlphaFoldDB" id="A0A965ZEB0"/>
<keyword evidence="2" id="KW-1185">Reference proteome</keyword>
<dbReference type="Proteomes" id="UP000638732">
    <property type="component" value="Unassembled WGS sequence"/>
</dbReference>
<protein>
    <submittedName>
        <fullName evidence="1">Uncharacterized protein</fullName>
    </submittedName>
</protein>
<accession>A0A965ZEB0</accession>
<sequence>MEQDTPADDLPDEQNPDYLGKFIFDHNGLKHFDGQVLSLAEQAYLAVFTESYEEPDL</sequence>
<evidence type="ECO:0000313" key="2">
    <source>
        <dbReference type="Proteomes" id="UP000638732"/>
    </source>
</evidence>
<organism evidence="1 2">
    <name type="scientific">Mucilaginibacter agri</name>
    <dbReference type="NCBI Taxonomy" id="2695265"/>
    <lineage>
        <taxon>Bacteria</taxon>
        <taxon>Pseudomonadati</taxon>
        <taxon>Bacteroidota</taxon>
        <taxon>Sphingobacteriia</taxon>
        <taxon>Sphingobacteriales</taxon>
        <taxon>Sphingobacteriaceae</taxon>
        <taxon>Mucilaginibacter</taxon>
    </lineage>
</organism>
<evidence type="ECO:0000313" key="1">
    <source>
        <dbReference type="EMBL" id="NCD69140.1"/>
    </source>
</evidence>
<reference evidence="1" key="1">
    <citation type="submission" date="2020-01" db="EMBL/GenBank/DDBJ databases">
        <authorList>
            <person name="Seo Y.L."/>
        </authorList>
    </citation>
    <scope>NUCLEOTIDE SEQUENCE</scope>
    <source>
        <strain evidence="1">R11</strain>
    </source>
</reference>
<name>A0A965ZEB0_9SPHI</name>
<gene>
    <name evidence="1" type="ORF">GSY63_07215</name>
</gene>
<dbReference type="EMBL" id="WWEO01000040">
    <property type="protein sequence ID" value="NCD69140.1"/>
    <property type="molecule type" value="Genomic_DNA"/>
</dbReference>
<proteinExistence type="predicted"/>
<comment type="caution">
    <text evidence="1">The sequence shown here is derived from an EMBL/GenBank/DDBJ whole genome shotgun (WGS) entry which is preliminary data.</text>
</comment>
<reference evidence="1" key="2">
    <citation type="submission" date="2020-10" db="EMBL/GenBank/DDBJ databases">
        <title>Mucilaginibacter sp. nov., isolated from soil.</title>
        <authorList>
            <person name="Jeon C.O."/>
        </authorList>
    </citation>
    <scope>NUCLEOTIDE SEQUENCE</scope>
    <source>
        <strain evidence="1">R11</strain>
    </source>
</reference>
<dbReference type="RefSeq" id="WP_166585116.1">
    <property type="nucleotide sequence ID" value="NZ_WWEO01000040.1"/>
</dbReference>